<dbReference type="InterPro" id="IPR023401">
    <property type="entry name" value="ODC_N"/>
</dbReference>
<dbReference type="InterPro" id="IPR036291">
    <property type="entry name" value="NAD(P)-bd_dom_sf"/>
</dbReference>
<dbReference type="AlphaFoldDB" id="A0A3A3A362"/>
<dbReference type="Proteomes" id="UP000266188">
    <property type="component" value="Unassembled WGS sequence"/>
</dbReference>
<dbReference type="Gene3D" id="3.40.50.720">
    <property type="entry name" value="NAD(P)-binding Rossmann-like Domain"/>
    <property type="match status" value="1"/>
</dbReference>
<name>A0A3A3A362_9EURO</name>
<keyword evidence="2" id="KW-1185">Reference proteome</keyword>
<dbReference type="OrthoDB" id="41492at2759"/>
<evidence type="ECO:0000313" key="1">
    <source>
        <dbReference type="EMBL" id="RJE23791.1"/>
    </source>
</evidence>
<evidence type="ECO:0000313" key="2">
    <source>
        <dbReference type="Proteomes" id="UP000266188"/>
    </source>
</evidence>
<dbReference type="STRING" id="2070753.A0A3A3A362"/>
<dbReference type="SUPFAM" id="SSF51735">
    <property type="entry name" value="NAD(P)-binding Rossmann-fold domains"/>
    <property type="match status" value="1"/>
</dbReference>
<accession>A0A3A3A362</accession>
<gene>
    <name evidence="1" type="ORF">PHISCL_03876</name>
</gene>
<dbReference type="Gene3D" id="3.30.1780.10">
    <property type="entry name" value="ornithine cyclodeaminase, domain 1"/>
    <property type="match status" value="1"/>
</dbReference>
<dbReference type="EMBL" id="MVGC01000105">
    <property type="protein sequence ID" value="RJE23791.1"/>
    <property type="molecule type" value="Genomic_DNA"/>
</dbReference>
<protein>
    <submittedName>
        <fullName evidence="1">Uncharacterized protein</fullName>
    </submittedName>
</protein>
<proteinExistence type="predicted"/>
<organism evidence="1 2">
    <name type="scientific">Aspergillus sclerotialis</name>
    <dbReference type="NCBI Taxonomy" id="2070753"/>
    <lineage>
        <taxon>Eukaryota</taxon>
        <taxon>Fungi</taxon>
        <taxon>Dikarya</taxon>
        <taxon>Ascomycota</taxon>
        <taxon>Pezizomycotina</taxon>
        <taxon>Eurotiomycetes</taxon>
        <taxon>Eurotiomycetidae</taxon>
        <taxon>Eurotiales</taxon>
        <taxon>Aspergillaceae</taxon>
        <taxon>Aspergillus</taxon>
        <taxon>Aspergillus subgen. Polypaecilum</taxon>
    </lineage>
</organism>
<sequence length="90" mass="9628">MVESGGLSLLTCKSQLVEIGEIIVSEKDAAIHDASTGENIIFKCVGIGIMDLVVGETLLELSSELSIGTEVEGFGFMLKLCGEGIYKYRK</sequence>
<reference evidence="2" key="1">
    <citation type="submission" date="2017-02" db="EMBL/GenBank/DDBJ databases">
        <authorList>
            <person name="Tafer H."/>
            <person name="Lopandic K."/>
        </authorList>
    </citation>
    <scope>NUCLEOTIDE SEQUENCE [LARGE SCALE GENOMIC DNA]</scope>
    <source>
        <strain evidence="2">CBS 366.77</strain>
    </source>
</reference>
<comment type="caution">
    <text evidence="1">The sequence shown here is derived from an EMBL/GenBank/DDBJ whole genome shotgun (WGS) entry which is preliminary data.</text>
</comment>